<protein>
    <submittedName>
        <fullName evidence="2">Uncharacterized protein</fullName>
    </submittedName>
</protein>
<sequence>MEGKTIWLRPETKERLDALRGKGETFDQVVERLCSVFETIRAIPDTLGPQHPVGGGRLPDYNTIRENRSGG</sequence>
<accession>X1HTM8</accession>
<gene>
    <name evidence="2" type="ORF">S03H2_45753</name>
</gene>
<organism evidence="2">
    <name type="scientific">marine sediment metagenome</name>
    <dbReference type="NCBI Taxonomy" id="412755"/>
    <lineage>
        <taxon>unclassified sequences</taxon>
        <taxon>metagenomes</taxon>
        <taxon>ecological metagenomes</taxon>
    </lineage>
</organism>
<name>X1HTM8_9ZZZZ</name>
<dbReference type="EMBL" id="BARU01028687">
    <property type="protein sequence ID" value="GAH73496.1"/>
    <property type="molecule type" value="Genomic_DNA"/>
</dbReference>
<reference evidence="2" key="1">
    <citation type="journal article" date="2014" name="Front. Microbiol.">
        <title>High frequency of phylogenetically diverse reductive dehalogenase-homologous genes in deep subseafloor sedimentary metagenomes.</title>
        <authorList>
            <person name="Kawai M."/>
            <person name="Futagami T."/>
            <person name="Toyoda A."/>
            <person name="Takaki Y."/>
            <person name="Nishi S."/>
            <person name="Hori S."/>
            <person name="Arai W."/>
            <person name="Tsubouchi T."/>
            <person name="Morono Y."/>
            <person name="Uchiyama I."/>
            <person name="Ito T."/>
            <person name="Fujiyama A."/>
            <person name="Inagaki F."/>
            <person name="Takami H."/>
        </authorList>
    </citation>
    <scope>NUCLEOTIDE SEQUENCE</scope>
    <source>
        <strain evidence="2">Expedition CK06-06</strain>
    </source>
</reference>
<comment type="caution">
    <text evidence="2">The sequence shown here is derived from an EMBL/GenBank/DDBJ whole genome shotgun (WGS) entry which is preliminary data.</text>
</comment>
<dbReference type="Pfam" id="PF24434">
    <property type="entry name" value="DUF7557"/>
    <property type="match status" value="1"/>
</dbReference>
<proteinExistence type="predicted"/>
<evidence type="ECO:0000313" key="2">
    <source>
        <dbReference type="EMBL" id="GAH73496.1"/>
    </source>
</evidence>
<dbReference type="InterPro" id="IPR055979">
    <property type="entry name" value="DUF7557"/>
</dbReference>
<evidence type="ECO:0000256" key="1">
    <source>
        <dbReference type="SAM" id="MobiDB-lite"/>
    </source>
</evidence>
<dbReference type="AlphaFoldDB" id="X1HTM8"/>
<feature type="region of interest" description="Disordered" evidence="1">
    <location>
        <begin position="45"/>
        <end position="71"/>
    </location>
</feature>